<dbReference type="EC" id="5.1.1.12" evidence="5"/>
<protein>
    <submittedName>
        <fullName evidence="5">Ornithine racemase</fullName>
        <ecNumber evidence="5">5.1.1.12</ecNumber>
    </submittedName>
</protein>
<keyword evidence="6" id="KW-1185">Reference proteome</keyword>
<dbReference type="GO" id="GO:0030170">
    <property type="term" value="F:pyridoxal phosphate binding"/>
    <property type="evidence" value="ECO:0007669"/>
    <property type="project" value="TreeGrafter"/>
</dbReference>
<dbReference type="PATRIC" id="fig|84022.5.peg.3211"/>
<dbReference type="InterPro" id="IPR000821">
    <property type="entry name" value="Ala_racemase"/>
</dbReference>
<keyword evidence="3 5" id="KW-0413">Isomerase</keyword>
<comment type="cofactor">
    <cofactor evidence="1">
        <name>pyridoxal 5'-phosphate</name>
        <dbReference type="ChEBI" id="CHEBI:597326"/>
    </cofactor>
</comment>
<dbReference type="AlphaFoldDB" id="A0A0D8IFT8"/>
<dbReference type="Pfam" id="PF01168">
    <property type="entry name" value="Ala_racemase_N"/>
    <property type="match status" value="1"/>
</dbReference>
<evidence type="ECO:0000313" key="6">
    <source>
        <dbReference type="Proteomes" id="UP000035704"/>
    </source>
</evidence>
<evidence type="ECO:0000313" key="5">
    <source>
        <dbReference type="EMBL" id="AKL95202.1"/>
    </source>
</evidence>
<dbReference type="PANTHER" id="PTHR30511:SF3">
    <property type="entry name" value="LYSINE RACEMASE"/>
    <property type="match status" value="1"/>
</dbReference>
<dbReference type="GO" id="GO:0005829">
    <property type="term" value="C:cytosol"/>
    <property type="evidence" value="ECO:0007669"/>
    <property type="project" value="TreeGrafter"/>
</dbReference>
<dbReference type="InterPro" id="IPR029066">
    <property type="entry name" value="PLP-binding_barrel"/>
</dbReference>
<dbReference type="STRING" id="84022.CACET_c17540"/>
<dbReference type="RefSeq" id="WP_044823922.1">
    <property type="nucleotide sequence ID" value="NZ_CP009687.1"/>
</dbReference>
<dbReference type="OrthoDB" id="504078at2"/>
<sequence length="355" mass="39663">MNPRIEIDYNKLKYNTATIVEQCRKQDIHVVAVTKGFCAIPQIAQAIFEGGVKYFGDSRLENLIKLKDFPIEKILLRLPMISQAEAVVKHADISLNSEIETIKTLNQYAKKAHKLHKIVLMLDLGDLREGIFHKEEIDTVCDLLKEMTNIKVVGIGTNLTCFGGVIPEEKNLTRLVDLGRHIEEALDTKLEMISGGNSSSFYLLEKKGLVEGINQLRLGEAILLGTESAYGENIQGLHQDVFTLVAEIIEIKEKPSMPIGKIGRDAFGNVPVFVDQGIRKRGILAIGKQDLATHNIYPIDPFIKIIGSSSDHLIVDITDTQNLFRIGDEMRFHVSYGAMLALMTSEYVYKNVVKS</sequence>
<reference evidence="5 6" key="1">
    <citation type="submission" date="2014-10" db="EMBL/GenBank/DDBJ databases">
        <title>Genome sequence of Clostridium aceticum DSM 1496.</title>
        <authorList>
            <person name="Poehlein A."/>
            <person name="Schiel-Bengelsdorf B."/>
            <person name="Gottschalk G."/>
            <person name="Duerre P."/>
            <person name="Daniel R."/>
        </authorList>
    </citation>
    <scope>NUCLEOTIDE SEQUENCE [LARGE SCALE GENOMIC DNA]</scope>
    <source>
        <strain evidence="5 6">DSM 1496</strain>
    </source>
</reference>
<dbReference type="SUPFAM" id="SSF51419">
    <property type="entry name" value="PLP-binding barrel"/>
    <property type="match status" value="1"/>
</dbReference>
<feature type="domain" description="Alanine racemase N-terminal" evidence="4">
    <location>
        <begin position="7"/>
        <end position="223"/>
    </location>
</feature>
<evidence type="ECO:0000256" key="2">
    <source>
        <dbReference type="ARBA" id="ARBA00022898"/>
    </source>
</evidence>
<dbReference type="Gene3D" id="3.20.20.10">
    <property type="entry name" value="Alanine racemase"/>
    <property type="match status" value="1"/>
</dbReference>
<dbReference type="InterPro" id="IPR001608">
    <property type="entry name" value="Ala_racemase_N"/>
</dbReference>
<evidence type="ECO:0000256" key="1">
    <source>
        <dbReference type="ARBA" id="ARBA00001933"/>
    </source>
</evidence>
<organism evidence="5 6">
    <name type="scientific">Clostridium aceticum</name>
    <dbReference type="NCBI Taxonomy" id="84022"/>
    <lineage>
        <taxon>Bacteria</taxon>
        <taxon>Bacillati</taxon>
        <taxon>Bacillota</taxon>
        <taxon>Clostridia</taxon>
        <taxon>Eubacteriales</taxon>
        <taxon>Clostridiaceae</taxon>
        <taxon>Clostridium</taxon>
    </lineage>
</organism>
<proteinExistence type="predicted"/>
<dbReference type="GO" id="GO:0050157">
    <property type="term" value="F:ornithine racemase activity"/>
    <property type="evidence" value="ECO:0007669"/>
    <property type="project" value="UniProtKB-EC"/>
</dbReference>
<name>A0A0D8IFT8_9CLOT</name>
<evidence type="ECO:0000259" key="4">
    <source>
        <dbReference type="Pfam" id="PF01168"/>
    </source>
</evidence>
<dbReference type="NCBIfam" id="NF040742">
    <property type="entry name" value="racem_Orr"/>
    <property type="match status" value="1"/>
</dbReference>
<dbReference type="GO" id="GO:0008784">
    <property type="term" value="F:alanine racemase activity"/>
    <property type="evidence" value="ECO:0007669"/>
    <property type="project" value="TreeGrafter"/>
</dbReference>
<dbReference type="EMBL" id="CP009687">
    <property type="protein sequence ID" value="AKL95202.1"/>
    <property type="molecule type" value="Genomic_DNA"/>
</dbReference>
<evidence type="ECO:0000256" key="3">
    <source>
        <dbReference type="ARBA" id="ARBA00023235"/>
    </source>
</evidence>
<dbReference type="CDD" id="cd06815">
    <property type="entry name" value="PLPDE_III_AR_like_1"/>
    <property type="match status" value="1"/>
</dbReference>
<dbReference type="Proteomes" id="UP000035704">
    <property type="component" value="Chromosome"/>
</dbReference>
<keyword evidence="2" id="KW-0663">Pyridoxal phosphate</keyword>
<gene>
    <name evidence="5" type="ORF">CACET_c17540</name>
</gene>
<accession>A0A0D8IFT8</accession>
<dbReference type="KEGG" id="cace:CACET_c17540"/>
<dbReference type="PANTHER" id="PTHR30511">
    <property type="entry name" value="ALANINE RACEMASE"/>
    <property type="match status" value="1"/>
</dbReference>